<evidence type="ECO:0000256" key="5">
    <source>
        <dbReference type="ARBA" id="ARBA00023172"/>
    </source>
</evidence>
<evidence type="ECO:0008006" key="8">
    <source>
        <dbReference type="Google" id="ProtNLM"/>
    </source>
</evidence>
<evidence type="ECO:0000256" key="3">
    <source>
        <dbReference type="ARBA" id="ARBA00022578"/>
    </source>
</evidence>
<keyword evidence="3" id="KW-0815">Transposition</keyword>
<evidence type="ECO:0000256" key="2">
    <source>
        <dbReference type="ARBA" id="ARBA00010961"/>
    </source>
</evidence>
<comment type="caution">
    <text evidence="6">The sequence shown here is derived from an EMBL/GenBank/DDBJ whole genome shotgun (WGS) entry which is preliminary data.</text>
</comment>
<gene>
    <name evidence="6" type="ORF">UREOM_0970</name>
</gene>
<comment type="function">
    <text evidence="1">Required for the transposition of the insertion element.</text>
</comment>
<evidence type="ECO:0000313" key="7">
    <source>
        <dbReference type="Proteomes" id="UP001449582"/>
    </source>
</evidence>
<dbReference type="InterPro" id="IPR001207">
    <property type="entry name" value="Transposase_mutator"/>
</dbReference>
<comment type="similarity">
    <text evidence="2">Belongs to the transposase mutator family.</text>
</comment>
<sequence length="112" mass="13393">MNGMLKLKIPQIRGVKQINYMLDKWQTYCDDFEQLVALLILNFISWDGIIEIVHQHTRISIGHSTIDRINKKVKSEYLYKFRFPITDEYQYVFVDACYYKSNNDIAMKQEGF</sequence>
<protein>
    <recommendedName>
        <fullName evidence="8">Transposase</fullName>
    </recommendedName>
</protein>
<evidence type="ECO:0000256" key="4">
    <source>
        <dbReference type="ARBA" id="ARBA00023125"/>
    </source>
</evidence>
<keyword evidence="5" id="KW-0233">DNA recombination</keyword>
<dbReference type="Pfam" id="PF00872">
    <property type="entry name" value="Transposase_mut"/>
    <property type="match status" value="1"/>
</dbReference>
<evidence type="ECO:0000256" key="1">
    <source>
        <dbReference type="ARBA" id="ARBA00002190"/>
    </source>
</evidence>
<keyword evidence="7" id="KW-1185">Reference proteome</keyword>
<accession>A0ABP9U951</accession>
<proteinExistence type="inferred from homology"/>
<organism evidence="6 7">
    <name type="scientific">Ureaplasma ceti</name>
    <dbReference type="NCBI Taxonomy" id="3119530"/>
    <lineage>
        <taxon>Bacteria</taxon>
        <taxon>Bacillati</taxon>
        <taxon>Mycoplasmatota</taxon>
        <taxon>Mycoplasmoidales</taxon>
        <taxon>Mycoplasmoidaceae</taxon>
        <taxon>Ureaplasma</taxon>
    </lineage>
</organism>
<name>A0ABP9U951_9BACT</name>
<evidence type="ECO:0000313" key="6">
    <source>
        <dbReference type="EMBL" id="GAA5414386.1"/>
    </source>
</evidence>
<dbReference type="Proteomes" id="UP001449582">
    <property type="component" value="Unassembled WGS sequence"/>
</dbReference>
<reference evidence="6" key="1">
    <citation type="submission" date="2024-02" db="EMBL/GenBank/DDBJ databases">
        <title>Draft genome sequence of new strains in genus Ureaplasma.</title>
        <authorList>
            <person name="Nakajima Y."/>
            <person name="Segawa T."/>
        </authorList>
    </citation>
    <scope>NUCLEOTIDE SEQUENCE [LARGE SCALE GENOMIC DNA]</scope>
    <source>
        <strain evidence="6">OM1</strain>
    </source>
</reference>
<dbReference type="EMBL" id="BAABQM010000001">
    <property type="protein sequence ID" value="GAA5414386.1"/>
    <property type="molecule type" value="Genomic_DNA"/>
</dbReference>
<keyword evidence="4" id="KW-0238">DNA-binding</keyword>